<gene>
    <name evidence="2" type="ORF">B0J13DRAFT_530112</name>
</gene>
<evidence type="ECO:0000313" key="2">
    <source>
        <dbReference type="EMBL" id="KAH7129326.1"/>
    </source>
</evidence>
<evidence type="ECO:0000256" key="1">
    <source>
        <dbReference type="SAM" id="SignalP"/>
    </source>
</evidence>
<organism evidence="2 3">
    <name type="scientific">Dactylonectria estremocensis</name>
    <dbReference type="NCBI Taxonomy" id="1079267"/>
    <lineage>
        <taxon>Eukaryota</taxon>
        <taxon>Fungi</taxon>
        <taxon>Dikarya</taxon>
        <taxon>Ascomycota</taxon>
        <taxon>Pezizomycotina</taxon>
        <taxon>Sordariomycetes</taxon>
        <taxon>Hypocreomycetidae</taxon>
        <taxon>Hypocreales</taxon>
        <taxon>Nectriaceae</taxon>
        <taxon>Dactylonectria</taxon>
    </lineage>
</organism>
<feature type="chain" id="PRO_5040438666" evidence="1">
    <location>
        <begin position="25"/>
        <end position="145"/>
    </location>
</feature>
<evidence type="ECO:0000313" key="3">
    <source>
        <dbReference type="Proteomes" id="UP000717696"/>
    </source>
</evidence>
<name>A0A9P9E3K9_9HYPO</name>
<sequence length="145" mass="16668">MLRLPWSCLVGVSLVLCMWGDESGERRRPYLDIFRDSRASSLDDLPVKSVKNLQKVLKPFASCSISRRVAPRQARLTFWPDQTRGFKDSQADEDMGWAQVDTREKGDTDAVPFWGWDRDRVWWTVGSPPGSSLNHYAWLRKHSAA</sequence>
<comment type="caution">
    <text evidence="2">The sequence shown here is derived from an EMBL/GenBank/DDBJ whole genome shotgun (WGS) entry which is preliminary data.</text>
</comment>
<keyword evidence="1" id="KW-0732">Signal</keyword>
<dbReference type="AlphaFoldDB" id="A0A9P9E3K9"/>
<feature type="signal peptide" evidence="1">
    <location>
        <begin position="1"/>
        <end position="24"/>
    </location>
</feature>
<keyword evidence="3" id="KW-1185">Reference proteome</keyword>
<dbReference type="Proteomes" id="UP000717696">
    <property type="component" value="Unassembled WGS sequence"/>
</dbReference>
<dbReference type="EMBL" id="JAGMUU010000021">
    <property type="protein sequence ID" value="KAH7129326.1"/>
    <property type="molecule type" value="Genomic_DNA"/>
</dbReference>
<proteinExistence type="predicted"/>
<reference evidence="2" key="1">
    <citation type="journal article" date="2021" name="Nat. Commun.">
        <title>Genetic determinants of endophytism in the Arabidopsis root mycobiome.</title>
        <authorList>
            <person name="Mesny F."/>
            <person name="Miyauchi S."/>
            <person name="Thiergart T."/>
            <person name="Pickel B."/>
            <person name="Atanasova L."/>
            <person name="Karlsson M."/>
            <person name="Huettel B."/>
            <person name="Barry K.W."/>
            <person name="Haridas S."/>
            <person name="Chen C."/>
            <person name="Bauer D."/>
            <person name="Andreopoulos W."/>
            <person name="Pangilinan J."/>
            <person name="LaButti K."/>
            <person name="Riley R."/>
            <person name="Lipzen A."/>
            <person name="Clum A."/>
            <person name="Drula E."/>
            <person name="Henrissat B."/>
            <person name="Kohler A."/>
            <person name="Grigoriev I.V."/>
            <person name="Martin F.M."/>
            <person name="Hacquard S."/>
        </authorList>
    </citation>
    <scope>NUCLEOTIDE SEQUENCE</scope>
    <source>
        <strain evidence="2">MPI-CAGE-AT-0021</strain>
    </source>
</reference>
<protein>
    <submittedName>
        <fullName evidence="2">Uncharacterized protein</fullName>
    </submittedName>
</protein>
<accession>A0A9P9E3K9</accession>